<dbReference type="HOGENOM" id="CLU_1569950_0_0_0"/>
<feature type="region of interest" description="Disordered" evidence="1">
    <location>
        <begin position="27"/>
        <end position="55"/>
    </location>
</feature>
<gene>
    <name evidence="2" type="ordered locus">Tter_1565</name>
</gene>
<evidence type="ECO:0000313" key="3">
    <source>
        <dbReference type="Proteomes" id="UP000000323"/>
    </source>
</evidence>
<dbReference type="Proteomes" id="UP000000323">
    <property type="component" value="Chromosome 1"/>
</dbReference>
<accession>D1CCF6</accession>
<dbReference type="KEGG" id="ttr:Tter_1565"/>
<organism evidence="2 3">
    <name type="scientific">Thermobaculum terrenum (strain ATCC BAA-798 / CCMEE 7001 / YNP1)</name>
    <dbReference type="NCBI Taxonomy" id="525904"/>
    <lineage>
        <taxon>Bacteria</taxon>
        <taxon>Bacillati</taxon>
        <taxon>Chloroflexota</taxon>
        <taxon>Chloroflexia</taxon>
        <taxon>Candidatus Thermobaculales</taxon>
        <taxon>Candidatus Thermobaculaceae</taxon>
        <taxon>Thermobaculum</taxon>
    </lineage>
</organism>
<reference evidence="3" key="1">
    <citation type="journal article" date="2010" name="Stand. Genomic Sci.">
        <title>Complete genome sequence of 'Thermobaculum terrenum' type strain (YNP1).</title>
        <authorList>
            <person name="Kiss H."/>
            <person name="Cleland D."/>
            <person name="Lapidus A."/>
            <person name="Lucas S."/>
            <person name="Glavina Del Rio T."/>
            <person name="Nolan M."/>
            <person name="Tice H."/>
            <person name="Han C."/>
            <person name="Goodwin L."/>
            <person name="Pitluck S."/>
            <person name="Liolios K."/>
            <person name="Ivanova N."/>
            <person name="Mavromatis K."/>
            <person name="Ovchinnikova G."/>
            <person name="Pati A."/>
            <person name="Chen A."/>
            <person name="Palaniappan K."/>
            <person name="Land M."/>
            <person name="Hauser L."/>
            <person name="Chang Y."/>
            <person name="Jeffries C."/>
            <person name="Lu M."/>
            <person name="Brettin T."/>
            <person name="Detter J."/>
            <person name="Goker M."/>
            <person name="Tindall B."/>
            <person name="Beck B."/>
            <person name="McDermott T."/>
            <person name="Woyke T."/>
            <person name="Bristow J."/>
            <person name="Eisen J."/>
            <person name="Markowitz V."/>
            <person name="Hugenholtz P."/>
            <person name="Kyrpides N."/>
            <person name="Klenk H."/>
            <person name="Cheng J."/>
        </authorList>
    </citation>
    <scope>NUCLEOTIDE SEQUENCE [LARGE SCALE GENOMIC DNA]</scope>
    <source>
        <strain evidence="3">ATCC BAA-798 / YNP1</strain>
    </source>
</reference>
<feature type="compositionally biased region" description="Low complexity" evidence="1">
    <location>
        <begin position="30"/>
        <end position="41"/>
    </location>
</feature>
<sequence length="170" mass="17695">MLSSCCQQPPQGRTREGKLAEVIQSSCQQPTPAGTGPVAPGLQGPPSSTVHRSSHGVMCPHDRSISHKGQLSPCLDQVTQGDTLKKGVLTCLVGSHGAWRSSVGSSISTRSATGWFAGDAHADVRSWRPGSTPYCSTVGEGALAQKAADTTGTKPCSCLEAWAWCLPSNH</sequence>
<proteinExistence type="predicted"/>
<evidence type="ECO:0000313" key="2">
    <source>
        <dbReference type="EMBL" id="ACZ42471.1"/>
    </source>
</evidence>
<dbReference type="EMBL" id="CP001825">
    <property type="protein sequence ID" value="ACZ42471.1"/>
    <property type="molecule type" value="Genomic_DNA"/>
</dbReference>
<keyword evidence="3" id="KW-1185">Reference proteome</keyword>
<name>D1CCF6_THET1</name>
<evidence type="ECO:0000256" key="1">
    <source>
        <dbReference type="SAM" id="MobiDB-lite"/>
    </source>
</evidence>
<protein>
    <submittedName>
        <fullName evidence="2">Uncharacterized protein</fullName>
    </submittedName>
</protein>
<dbReference type="AlphaFoldDB" id="D1CCF6"/>